<dbReference type="Gene3D" id="3.30.70.20">
    <property type="match status" value="1"/>
</dbReference>
<dbReference type="InterPro" id="IPR017896">
    <property type="entry name" value="4Fe4S_Fe-S-bd"/>
</dbReference>
<dbReference type="AlphaFoldDB" id="A0A8J6TMR0"/>
<organism evidence="2 3">
    <name type="scientific">Candidatus Desulfatibia profunda</name>
    <dbReference type="NCBI Taxonomy" id="2841695"/>
    <lineage>
        <taxon>Bacteria</taxon>
        <taxon>Pseudomonadati</taxon>
        <taxon>Thermodesulfobacteriota</taxon>
        <taxon>Desulfobacteria</taxon>
        <taxon>Desulfobacterales</taxon>
        <taxon>Desulfobacterales incertae sedis</taxon>
        <taxon>Candidatus Desulfatibia</taxon>
    </lineage>
</organism>
<name>A0A8J6TMR0_9BACT</name>
<evidence type="ECO:0000259" key="1">
    <source>
        <dbReference type="PROSITE" id="PS51379"/>
    </source>
</evidence>
<sequence>MSEIYQTLAQHLDTLPGGFPATDSGVELRILKRLFSPREAEIAIGLSMTPEPAAAIAERLNTDESSMAQILESMSQKGLIFSMHKHDQDLYMAAQFVVGIWEYHVNDLDQELIKDFNEYMPHFMKNSWMKQKTKQLRVIPISKSISAEMSIMPYEEAEKIIQKQSKIVVAPCICRKEHNMIGKGCGKLLEACLIFGSGAYYYEKNGLGRPITKDQAFEILNKAFEAGLVLQPGNSQKPANICLCCGCCCQILKNLKGMDQPAKAVCSNFYATVNPENCTACGICKDRCQMDAITVEDTAQIDSQRCIGCGLCVVSCDFEAIRLMEKAEAEQWVPPADTFKTYLRIARERGLR</sequence>
<dbReference type="EMBL" id="JACNJH010000160">
    <property type="protein sequence ID" value="MBC8361943.1"/>
    <property type="molecule type" value="Genomic_DNA"/>
</dbReference>
<dbReference type="PROSITE" id="PS51379">
    <property type="entry name" value="4FE4S_FER_2"/>
    <property type="match status" value="2"/>
</dbReference>
<dbReference type="Pfam" id="PF00037">
    <property type="entry name" value="Fer4"/>
    <property type="match status" value="2"/>
</dbReference>
<protein>
    <submittedName>
        <fullName evidence="2">4Fe-4S binding protein</fullName>
    </submittedName>
</protein>
<dbReference type="SUPFAM" id="SSF54862">
    <property type="entry name" value="4Fe-4S ferredoxins"/>
    <property type="match status" value="1"/>
</dbReference>
<feature type="domain" description="4Fe-4S ferredoxin-type" evidence="1">
    <location>
        <begin position="269"/>
        <end position="296"/>
    </location>
</feature>
<proteinExistence type="predicted"/>
<evidence type="ECO:0000313" key="2">
    <source>
        <dbReference type="EMBL" id="MBC8361943.1"/>
    </source>
</evidence>
<feature type="domain" description="4Fe-4S ferredoxin-type" evidence="1">
    <location>
        <begin position="297"/>
        <end position="326"/>
    </location>
</feature>
<gene>
    <name evidence="2" type="ORF">H8E23_11140</name>
</gene>
<evidence type="ECO:0000313" key="3">
    <source>
        <dbReference type="Proteomes" id="UP000603434"/>
    </source>
</evidence>
<dbReference type="Proteomes" id="UP000603434">
    <property type="component" value="Unassembled WGS sequence"/>
</dbReference>
<reference evidence="2 3" key="1">
    <citation type="submission" date="2020-08" db="EMBL/GenBank/DDBJ databases">
        <title>Bridging the membrane lipid divide: bacteria of the FCB group superphylum have the potential to synthesize archaeal ether lipids.</title>
        <authorList>
            <person name="Villanueva L."/>
            <person name="Von Meijenfeldt F.A.B."/>
            <person name="Westbye A.B."/>
            <person name="Yadav S."/>
            <person name="Hopmans E.C."/>
            <person name="Dutilh B.E."/>
            <person name="Sinninghe Damste J.S."/>
        </authorList>
    </citation>
    <scope>NUCLEOTIDE SEQUENCE [LARGE SCALE GENOMIC DNA]</scope>
    <source>
        <strain evidence="2">NIOZ-UU30</strain>
    </source>
</reference>
<accession>A0A8J6TMR0</accession>
<comment type="caution">
    <text evidence="2">The sequence shown here is derived from an EMBL/GenBank/DDBJ whole genome shotgun (WGS) entry which is preliminary data.</text>
</comment>